<dbReference type="RefSeq" id="XP_073115812.1">
    <property type="nucleotide sequence ID" value="XM_073259711.1"/>
</dbReference>
<evidence type="ECO:0000313" key="1">
    <source>
        <dbReference type="Proteomes" id="UP000504607"/>
    </source>
</evidence>
<evidence type="ECO:0000313" key="2">
    <source>
        <dbReference type="RefSeq" id="XP_010941937.1"/>
    </source>
</evidence>
<dbReference type="InParanoid" id="A0A6I9SDH5"/>
<dbReference type="GeneID" id="105060050"/>
<dbReference type="AlphaFoldDB" id="A0A6I9SDH5"/>
<dbReference type="RefSeq" id="XP_073115813.1">
    <property type="nucleotide sequence ID" value="XM_073259712.1"/>
</dbReference>
<protein>
    <submittedName>
        <fullName evidence="2">Uncharacterized protein LOC105060050 isoform X1</fullName>
    </submittedName>
</protein>
<organism evidence="1 2">
    <name type="scientific">Elaeis guineensis var. tenera</name>
    <name type="common">Oil palm</name>
    <dbReference type="NCBI Taxonomy" id="51953"/>
    <lineage>
        <taxon>Eukaryota</taxon>
        <taxon>Viridiplantae</taxon>
        <taxon>Streptophyta</taxon>
        <taxon>Embryophyta</taxon>
        <taxon>Tracheophyta</taxon>
        <taxon>Spermatophyta</taxon>
        <taxon>Magnoliopsida</taxon>
        <taxon>Liliopsida</taxon>
        <taxon>Arecaceae</taxon>
        <taxon>Arecoideae</taxon>
        <taxon>Cocoseae</taxon>
        <taxon>Elaeidinae</taxon>
        <taxon>Elaeis</taxon>
    </lineage>
</organism>
<reference evidence="2" key="1">
    <citation type="submission" date="2025-08" db="UniProtKB">
        <authorList>
            <consortium name="RefSeq"/>
        </authorList>
    </citation>
    <scope>IDENTIFICATION</scope>
</reference>
<name>A0A6I9SDH5_ELAGV</name>
<dbReference type="Proteomes" id="UP000504607">
    <property type="component" value="Unplaced"/>
</dbReference>
<proteinExistence type="predicted"/>
<gene>
    <name evidence="2" type="primary">LOC105060050</name>
</gene>
<sequence>MKLVAVPSYTELLSYGAIQWWWKGHAIEFWEAYKVAVQAVMKQSSGLNDTTLKLWGGRTCLNTFMGHTDIEVLPAFSGLSSYAILLVEIKDTASDKFSMQHLKKLIDWN</sequence>
<dbReference type="RefSeq" id="XP_010941937.1">
    <property type="nucleotide sequence ID" value="XM_010943635.3"/>
</dbReference>
<accession>A0A6I9SDH5</accession>
<keyword evidence="1" id="KW-1185">Reference proteome</keyword>
<dbReference type="OrthoDB" id="10265988at2759"/>